<dbReference type="PANTHER" id="PTHR33164">
    <property type="entry name" value="TRANSCRIPTIONAL REGULATOR, MARR FAMILY"/>
    <property type="match status" value="1"/>
</dbReference>
<dbReference type="SMART" id="SM00347">
    <property type="entry name" value="HTH_MARR"/>
    <property type="match status" value="1"/>
</dbReference>
<dbReference type="InterPro" id="IPR036390">
    <property type="entry name" value="WH_DNA-bd_sf"/>
</dbReference>
<sequence>MNFHKQLMEFYAISNEIDAFFTQLAIQSGLSVSAHWTLYFIRQSQNGCTQKSICKQWSMSKQTVNSALKVLNKKGMITLHPSEKDRRSKQIHLTPEGEAFAKKHLDVIFAAEEKTFMELSESSRTALIQGSKDYLNGLQKNLADILQKQQSEETKGDL</sequence>
<dbReference type="OrthoDB" id="3232829at2"/>
<dbReference type="RefSeq" id="WP_044824683.1">
    <property type="nucleotide sequence ID" value="NZ_CP009687.1"/>
</dbReference>
<dbReference type="EMBL" id="CP009687">
    <property type="protein sequence ID" value="AKL96069.1"/>
    <property type="molecule type" value="Genomic_DNA"/>
</dbReference>
<evidence type="ECO:0000313" key="1">
    <source>
        <dbReference type="EMBL" id="AKL96069.1"/>
    </source>
</evidence>
<dbReference type="InterPro" id="IPR039422">
    <property type="entry name" value="MarR/SlyA-like"/>
</dbReference>
<dbReference type="AlphaFoldDB" id="A0A0D8IAF8"/>
<dbReference type="GO" id="GO:0003700">
    <property type="term" value="F:DNA-binding transcription factor activity"/>
    <property type="evidence" value="ECO:0007669"/>
    <property type="project" value="InterPro"/>
</dbReference>
<gene>
    <name evidence="1" type="ORF">CACET_c26240</name>
</gene>
<accession>A0A0D8IAF8</accession>
<name>A0A0D8IAF8_9CLOT</name>
<dbReference type="InterPro" id="IPR000835">
    <property type="entry name" value="HTH_MarR-typ"/>
</dbReference>
<protein>
    <submittedName>
        <fullName evidence="1">Transcriptional regulator</fullName>
    </submittedName>
</protein>
<keyword evidence="2" id="KW-1185">Reference proteome</keyword>
<dbReference type="Pfam" id="PF12802">
    <property type="entry name" value="MarR_2"/>
    <property type="match status" value="1"/>
</dbReference>
<dbReference type="PANTHER" id="PTHR33164:SF89">
    <property type="entry name" value="MARR FAMILY REGULATORY PROTEIN"/>
    <property type="match status" value="1"/>
</dbReference>
<dbReference type="InterPro" id="IPR036388">
    <property type="entry name" value="WH-like_DNA-bd_sf"/>
</dbReference>
<dbReference type="Gene3D" id="1.10.10.10">
    <property type="entry name" value="Winged helix-like DNA-binding domain superfamily/Winged helix DNA-binding domain"/>
    <property type="match status" value="1"/>
</dbReference>
<proteinExistence type="predicted"/>
<dbReference type="SUPFAM" id="SSF46785">
    <property type="entry name" value="Winged helix' DNA-binding domain"/>
    <property type="match status" value="1"/>
</dbReference>
<dbReference type="PROSITE" id="PS50995">
    <property type="entry name" value="HTH_MARR_2"/>
    <property type="match status" value="1"/>
</dbReference>
<dbReference type="PATRIC" id="fig|84022.5.peg.86"/>
<organism evidence="1 2">
    <name type="scientific">Clostridium aceticum</name>
    <dbReference type="NCBI Taxonomy" id="84022"/>
    <lineage>
        <taxon>Bacteria</taxon>
        <taxon>Bacillati</taxon>
        <taxon>Bacillota</taxon>
        <taxon>Clostridia</taxon>
        <taxon>Eubacteriales</taxon>
        <taxon>Clostridiaceae</taxon>
        <taxon>Clostridium</taxon>
    </lineage>
</organism>
<evidence type="ECO:0000313" key="2">
    <source>
        <dbReference type="Proteomes" id="UP000035704"/>
    </source>
</evidence>
<dbReference type="KEGG" id="cace:CACET_c26240"/>
<dbReference type="STRING" id="84022.CACET_c26240"/>
<dbReference type="GO" id="GO:0006950">
    <property type="term" value="P:response to stress"/>
    <property type="evidence" value="ECO:0007669"/>
    <property type="project" value="TreeGrafter"/>
</dbReference>
<dbReference type="Proteomes" id="UP000035704">
    <property type="component" value="Chromosome"/>
</dbReference>
<reference evidence="1 2" key="1">
    <citation type="submission" date="2014-10" db="EMBL/GenBank/DDBJ databases">
        <title>Genome sequence of Clostridium aceticum DSM 1496.</title>
        <authorList>
            <person name="Poehlein A."/>
            <person name="Schiel-Bengelsdorf B."/>
            <person name="Gottschalk G."/>
            <person name="Duerre P."/>
            <person name="Daniel R."/>
        </authorList>
    </citation>
    <scope>NUCLEOTIDE SEQUENCE [LARGE SCALE GENOMIC DNA]</scope>
    <source>
        <strain evidence="1 2">DSM 1496</strain>
    </source>
</reference>